<proteinExistence type="predicted"/>
<dbReference type="EMBL" id="LAZR01037369">
    <property type="protein sequence ID" value="KKL22392.1"/>
    <property type="molecule type" value="Genomic_DNA"/>
</dbReference>
<name>A0A0F9C7W0_9ZZZZ</name>
<feature type="non-terminal residue" evidence="1">
    <location>
        <position position="1"/>
    </location>
</feature>
<accession>A0A0F9C7W0</accession>
<organism evidence="1">
    <name type="scientific">marine sediment metagenome</name>
    <dbReference type="NCBI Taxonomy" id="412755"/>
    <lineage>
        <taxon>unclassified sequences</taxon>
        <taxon>metagenomes</taxon>
        <taxon>ecological metagenomes</taxon>
    </lineage>
</organism>
<sequence>ATTKANILAAITAYIYARRPAQYADEVNPKNVISAGEITSIAIAAGAQIATVTLKNAGGAPIISYTLQDSELSQLRTLSWI</sequence>
<comment type="caution">
    <text evidence="1">The sequence shown here is derived from an EMBL/GenBank/DDBJ whole genome shotgun (WGS) entry which is preliminary data.</text>
</comment>
<evidence type="ECO:0000313" key="1">
    <source>
        <dbReference type="EMBL" id="KKL22392.1"/>
    </source>
</evidence>
<protein>
    <submittedName>
        <fullName evidence="1">Uncharacterized protein</fullName>
    </submittedName>
</protein>
<reference evidence="1" key="1">
    <citation type="journal article" date="2015" name="Nature">
        <title>Complex archaea that bridge the gap between prokaryotes and eukaryotes.</title>
        <authorList>
            <person name="Spang A."/>
            <person name="Saw J.H."/>
            <person name="Jorgensen S.L."/>
            <person name="Zaremba-Niedzwiedzka K."/>
            <person name="Martijn J."/>
            <person name="Lind A.E."/>
            <person name="van Eijk R."/>
            <person name="Schleper C."/>
            <person name="Guy L."/>
            <person name="Ettema T.J."/>
        </authorList>
    </citation>
    <scope>NUCLEOTIDE SEQUENCE</scope>
</reference>
<dbReference type="AlphaFoldDB" id="A0A0F9C7W0"/>
<gene>
    <name evidence="1" type="ORF">LCGC14_2435910</name>
</gene>